<evidence type="ECO:0000259" key="18">
    <source>
        <dbReference type="PROSITE" id="PS51217"/>
    </source>
</evidence>
<dbReference type="Gene3D" id="1.10.10.160">
    <property type="match status" value="1"/>
</dbReference>
<dbReference type="GO" id="GO:0003677">
    <property type="term" value="F:DNA binding"/>
    <property type="evidence" value="ECO:0007669"/>
    <property type="project" value="UniProtKB-KW"/>
</dbReference>
<comment type="caution">
    <text evidence="19">The sequence shown here is derived from an EMBL/GenBank/DDBJ whole genome shotgun (WGS) entry which is preliminary data.</text>
</comment>
<dbReference type="RefSeq" id="WP_147927251.1">
    <property type="nucleotide sequence ID" value="NZ_VKAC01000009.1"/>
</dbReference>
<dbReference type="PROSITE" id="PS51198">
    <property type="entry name" value="UVRD_HELICASE_ATP_BIND"/>
    <property type="match status" value="1"/>
</dbReference>
<dbReference type="Gene3D" id="3.90.320.10">
    <property type="match status" value="1"/>
</dbReference>
<feature type="region of interest" description="Disordered" evidence="16">
    <location>
        <begin position="748"/>
        <end position="776"/>
    </location>
</feature>
<dbReference type="GO" id="GO:0033202">
    <property type="term" value="C:DNA helicase complex"/>
    <property type="evidence" value="ECO:0007669"/>
    <property type="project" value="TreeGrafter"/>
</dbReference>
<evidence type="ECO:0000256" key="8">
    <source>
        <dbReference type="ARBA" id="ARBA00022840"/>
    </source>
</evidence>
<evidence type="ECO:0000313" key="20">
    <source>
        <dbReference type="Proteomes" id="UP000321234"/>
    </source>
</evidence>
<dbReference type="SUPFAM" id="SSF52540">
    <property type="entry name" value="P-loop containing nucleoside triphosphate hydrolases"/>
    <property type="match status" value="1"/>
</dbReference>
<keyword evidence="10" id="KW-0234">DNA repair</keyword>
<dbReference type="Pfam" id="PF12705">
    <property type="entry name" value="PDDEXK_1"/>
    <property type="match status" value="1"/>
</dbReference>
<evidence type="ECO:0000313" key="19">
    <source>
        <dbReference type="EMBL" id="TXR55244.1"/>
    </source>
</evidence>
<dbReference type="InterPro" id="IPR011604">
    <property type="entry name" value="PDDEXK-like_dom_sf"/>
</dbReference>
<dbReference type="GO" id="GO:0043138">
    <property type="term" value="F:3'-5' DNA helicase activity"/>
    <property type="evidence" value="ECO:0007669"/>
    <property type="project" value="UniProtKB-EC"/>
</dbReference>
<evidence type="ECO:0000259" key="17">
    <source>
        <dbReference type="PROSITE" id="PS51198"/>
    </source>
</evidence>
<dbReference type="GO" id="GO:0004527">
    <property type="term" value="F:exonuclease activity"/>
    <property type="evidence" value="ECO:0007669"/>
    <property type="project" value="UniProtKB-KW"/>
</dbReference>
<dbReference type="Proteomes" id="UP000321234">
    <property type="component" value="Unassembled WGS sequence"/>
</dbReference>
<comment type="catalytic activity">
    <reaction evidence="14">
        <text>ATP + H2O = ADP + phosphate + H(+)</text>
        <dbReference type="Rhea" id="RHEA:13065"/>
        <dbReference type="ChEBI" id="CHEBI:15377"/>
        <dbReference type="ChEBI" id="CHEBI:15378"/>
        <dbReference type="ChEBI" id="CHEBI:30616"/>
        <dbReference type="ChEBI" id="CHEBI:43474"/>
        <dbReference type="ChEBI" id="CHEBI:456216"/>
        <dbReference type="EC" id="5.6.2.4"/>
    </reaction>
</comment>
<dbReference type="EMBL" id="VKAC01000009">
    <property type="protein sequence ID" value="TXR55244.1"/>
    <property type="molecule type" value="Genomic_DNA"/>
</dbReference>
<dbReference type="PROSITE" id="PS51217">
    <property type="entry name" value="UVRD_HELICASE_CTER"/>
    <property type="match status" value="1"/>
</dbReference>
<feature type="binding site" evidence="15">
    <location>
        <begin position="48"/>
        <end position="55"/>
    </location>
    <ligand>
        <name>ATP</name>
        <dbReference type="ChEBI" id="CHEBI:30616"/>
    </ligand>
</feature>
<dbReference type="InterPro" id="IPR000212">
    <property type="entry name" value="DNA_helicase_UvrD/REP"/>
</dbReference>
<keyword evidence="11" id="KW-0413">Isomerase</keyword>
<gene>
    <name evidence="19" type="ORF">FMM08_15305</name>
</gene>
<dbReference type="InterPro" id="IPR038726">
    <property type="entry name" value="PDDEXK_AddAB-type"/>
</dbReference>
<protein>
    <recommendedName>
        <fullName evidence="13">DNA 3'-5' helicase</fullName>
        <ecNumber evidence="13">5.6.2.4</ecNumber>
    </recommendedName>
</protein>
<evidence type="ECO:0000256" key="14">
    <source>
        <dbReference type="ARBA" id="ARBA00048988"/>
    </source>
</evidence>
<evidence type="ECO:0000256" key="6">
    <source>
        <dbReference type="ARBA" id="ARBA00022806"/>
    </source>
</evidence>
<comment type="catalytic activity">
    <reaction evidence="12">
        <text>Couples ATP hydrolysis with the unwinding of duplex DNA by translocating in the 3'-5' direction.</text>
        <dbReference type="EC" id="5.6.2.4"/>
    </reaction>
</comment>
<evidence type="ECO:0000256" key="10">
    <source>
        <dbReference type="ARBA" id="ARBA00023204"/>
    </source>
</evidence>
<accession>A0A5C8ZCR5</accession>
<evidence type="ECO:0000256" key="7">
    <source>
        <dbReference type="ARBA" id="ARBA00022839"/>
    </source>
</evidence>
<dbReference type="InterPro" id="IPR014016">
    <property type="entry name" value="UvrD-like_ATP-bd"/>
</dbReference>
<dbReference type="AlphaFoldDB" id="A0A5C8ZCR5"/>
<keyword evidence="3 15" id="KW-0547">Nucleotide-binding</keyword>
<evidence type="ECO:0000256" key="15">
    <source>
        <dbReference type="PROSITE-ProRule" id="PRU00560"/>
    </source>
</evidence>
<dbReference type="Pfam" id="PF00580">
    <property type="entry name" value="UvrD-helicase"/>
    <property type="match status" value="1"/>
</dbReference>
<evidence type="ECO:0000256" key="4">
    <source>
        <dbReference type="ARBA" id="ARBA00022763"/>
    </source>
</evidence>
<evidence type="ECO:0000256" key="1">
    <source>
        <dbReference type="ARBA" id="ARBA00009922"/>
    </source>
</evidence>
<dbReference type="EC" id="5.6.2.4" evidence="13"/>
<evidence type="ECO:0000256" key="11">
    <source>
        <dbReference type="ARBA" id="ARBA00023235"/>
    </source>
</evidence>
<proteinExistence type="inferred from homology"/>
<dbReference type="PANTHER" id="PTHR11070:SF59">
    <property type="entry name" value="DNA 3'-5' HELICASE"/>
    <property type="match status" value="1"/>
</dbReference>
<dbReference type="Gene3D" id="1.10.486.10">
    <property type="entry name" value="PCRA, domain 4"/>
    <property type="match status" value="1"/>
</dbReference>
<evidence type="ECO:0000256" key="13">
    <source>
        <dbReference type="ARBA" id="ARBA00034808"/>
    </source>
</evidence>
<dbReference type="InterPro" id="IPR027417">
    <property type="entry name" value="P-loop_NTPase"/>
</dbReference>
<keyword evidence="20" id="KW-1185">Reference proteome</keyword>
<evidence type="ECO:0000256" key="2">
    <source>
        <dbReference type="ARBA" id="ARBA00022722"/>
    </source>
</evidence>
<keyword evidence="7" id="KW-0269">Exonuclease</keyword>
<sequence length="1101" mass="115002">MTAVAVPRFVRGASSTTAGSAPAAPALDAVQRRVAEHPAGGGPLVVLGAPGTGKTTALLEALVTRVERDGADPSSLLVLAPSRRAAASLRDRVSSRLGRTTTEALVRTPHSLAWALLRRAAQASGGPAPRLLTGPEQDQVLAELLRGHDDGDAPAPAWPDDVAAAVRGVPAFRGELRDLLMRALERGLGPRDLARLADLHSRPAWRAAAVVLAEYLQVTALASPGAHDPAAIVHDACAALRADPALLAAERARLSLVAVDDHHESTAATAELLDLLAGRGGDLLLLGDPDTTTTTFRGGDPTLLGGAAERFAGPDGPAPVAVLPTRWRSARAVAAASVRVARRTGSVGAVVHRDADPAATAEDGGVEAHLLPTPVQEAALVAALLREEHVRAGTPWREMAVVVRSSGGTGTLRRELGRVGVPVVVPPAEVPVRAEPAVVPLLVALRLVLSDPWKDDDGHRPAVDDVLALLAPPVGGADPLALRRLRQVLLAAERQRVADLPPGGAPAGLRSSDALLVDVVLHPDRWPDLPARAARPARHVAAVLAAGRDAARAGGSAEEVLWALWASTGLAERWRARALAAPSASGLGAESAAALADRDLDAVVALFDAASRYEEREPGSPPQRFLEHLEAQDVPADSLAARATGAGAVELLTPTAAAGREWDVVVVPGLQEGAWPDTRLRGSLLGAPELADVLAGRLSADEQIAPAAAAAAARRQVLDDEHRLLQVAVSRARRRLVVTAVRSEDERPSPFVDLVCPPEPPADGEPADHERPLSSVPRATSLPALVAELRSVLLTPVGARDRTGAVVDEVRHAHAAAALARLAAAGVPGADPRDWYGLPPVSDEAPLREPEQPVPVSPSAVESFSRCGLRWLLEASGGRPADSVQQGVGNLVHRIAQELPEGSHAEMAARLEELWPTLGLPDTWVGQRERRKAERMVRMLAAYVLDARAAGRTLAGVEVEVDAAIGRALVKGRLDRLEREPDGSLRVVDLKTGQRAPRADELSTHPQLGLYQAVVDSGALGEGERSGGAALVQLGGKRAKPGVQAQERLADAADPRWAHDLLQRTAEGMAASAFDAVANDLCSKCPVRTSCPLRPEGGCVR</sequence>
<feature type="region of interest" description="Disordered" evidence="16">
    <location>
        <begin position="835"/>
        <end position="859"/>
    </location>
</feature>
<keyword evidence="5 15" id="KW-0378">Hydrolase</keyword>
<organism evidence="19 20">
    <name type="scientific">Quadrisphaera setariae</name>
    <dbReference type="NCBI Taxonomy" id="2593304"/>
    <lineage>
        <taxon>Bacteria</taxon>
        <taxon>Bacillati</taxon>
        <taxon>Actinomycetota</taxon>
        <taxon>Actinomycetes</taxon>
        <taxon>Kineosporiales</taxon>
        <taxon>Kineosporiaceae</taxon>
        <taxon>Quadrisphaera</taxon>
    </lineage>
</organism>
<comment type="similarity">
    <text evidence="1">Belongs to the helicase family. UvrD subfamily.</text>
</comment>
<dbReference type="GO" id="GO:0000725">
    <property type="term" value="P:recombinational repair"/>
    <property type="evidence" value="ECO:0007669"/>
    <property type="project" value="TreeGrafter"/>
</dbReference>
<evidence type="ECO:0000256" key="5">
    <source>
        <dbReference type="ARBA" id="ARBA00022801"/>
    </source>
</evidence>
<dbReference type="Gene3D" id="3.40.50.300">
    <property type="entry name" value="P-loop containing nucleotide triphosphate hydrolases"/>
    <property type="match status" value="2"/>
</dbReference>
<dbReference type="InterPro" id="IPR013986">
    <property type="entry name" value="DExx_box_DNA_helicase_dom_sf"/>
</dbReference>
<feature type="domain" description="UvrD-like helicase ATP-binding" evidence="17">
    <location>
        <begin position="27"/>
        <end position="330"/>
    </location>
</feature>
<evidence type="ECO:0000256" key="9">
    <source>
        <dbReference type="ARBA" id="ARBA00023125"/>
    </source>
</evidence>
<dbReference type="PANTHER" id="PTHR11070">
    <property type="entry name" value="UVRD / RECB / PCRA DNA HELICASE FAMILY MEMBER"/>
    <property type="match status" value="1"/>
</dbReference>
<keyword evidence="8 15" id="KW-0067">ATP-binding</keyword>
<keyword evidence="9" id="KW-0238">DNA-binding</keyword>
<dbReference type="GO" id="GO:0005829">
    <property type="term" value="C:cytosol"/>
    <property type="evidence" value="ECO:0007669"/>
    <property type="project" value="TreeGrafter"/>
</dbReference>
<dbReference type="OrthoDB" id="5240387at2"/>
<dbReference type="InterPro" id="IPR014017">
    <property type="entry name" value="DNA_helicase_UvrD-like_C"/>
</dbReference>
<keyword evidence="4" id="KW-0227">DNA damage</keyword>
<dbReference type="Pfam" id="PF13361">
    <property type="entry name" value="UvrD_C"/>
    <property type="match status" value="1"/>
</dbReference>
<feature type="domain" description="UvrD-like helicase C-terminal" evidence="18">
    <location>
        <begin position="335"/>
        <end position="659"/>
    </location>
</feature>
<evidence type="ECO:0000256" key="12">
    <source>
        <dbReference type="ARBA" id="ARBA00034617"/>
    </source>
</evidence>
<keyword evidence="6 15" id="KW-0347">Helicase</keyword>
<keyword evidence="2" id="KW-0540">Nuclease</keyword>
<evidence type="ECO:0000256" key="16">
    <source>
        <dbReference type="SAM" id="MobiDB-lite"/>
    </source>
</evidence>
<evidence type="ECO:0000256" key="3">
    <source>
        <dbReference type="ARBA" id="ARBA00022741"/>
    </source>
</evidence>
<dbReference type="GO" id="GO:0005524">
    <property type="term" value="F:ATP binding"/>
    <property type="evidence" value="ECO:0007669"/>
    <property type="project" value="UniProtKB-UniRule"/>
</dbReference>
<name>A0A5C8ZCR5_9ACTN</name>
<reference evidence="19 20" key="1">
    <citation type="submission" date="2019-07" db="EMBL/GenBank/DDBJ databases">
        <title>Quadrisphaera sp. strain DD2A genome sequencing and assembly.</title>
        <authorList>
            <person name="Kim I."/>
        </authorList>
    </citation>
    <scope>NUCLEOTIDE SEQUENCE [LARGE SCALE GENOMIC DNA]</scope>
    <source>
        <strain evidence="19 20">DD2A</strain>
    </source>
</reference>